<reference evidence="2 3" key="1">
    <citation type="submission" date="2022-11" db="EMBL/GenBank/DDBJ databases">
        <title>Whole genome sequence of Eschrichtius robustus ER-17-0199.</title>
        <authorList>
            <person name="Bruniche-Olsen A."/>
            <person name="Black A.N."/>
            <person name="Fields C.J."/>
            <person name="Walden K."/>
            <person name="Dewoody J.A."/>
        </authorList>
    </citation>
    <scope>NUCLEOTIDE SEQUENCE [LARGE SCALE GENOMIC DNA]</scope>
    <source>
        <strain evidence="2">ER-17-0199</strain>
        <tissue evidence="2">Blubber</tissue>
    </source>
</reference>
<sequence>MRAPHCSREQPQPRPRPPPLLGKSPGAADAVGRSLAFNAPAASSLLLQQQQRQLRVRACGCEGECAGAGCSALPGSPPAAEPPPARAALPWDQHPHPGRARLNPAPAISPLQLGSRKAPFCRGCPLPQGEEGSLLHFGAAANEGNLLGISPAPLVSASGAAGGPRALGARRILAPGGSGGRRSVRAGHWSWSERTAGGAAAASEIPGGGGDSSIAGFLFFFSLRLPVSSSGSDHGAVPLAPLPPSPVRLAAGRDHGYLSAGFWFPRK</sequence>
<name>A0AB34GBZ1_ESCRO</name>
<feature type="region of interest" description="Disordered" evidence="1">
    <location>
        <begin position="1"/>
        <end position="32"/>
    </location>
</feature>
<comment type="caution">
    <text evidence="2">The sequence shown here is derived from an EMBL/GenBank/DDBJ whole genome shotgun (WGS) entry which is preliminary data.</text>
</comment>
<gene>
    <name evidence="2" type="ORF">J1605_014594</name>
</gene>
<organism evidence="2 3">
    <name type="scientific">Eschrichtius robustus</name>
    <name type="common">California gray whale</name>
    <name type="synonym">Eschrichtius gibbosus</name>
    <dbReference type="NCBI Taxonomy" id="9764"/>
    <lineage>
        <taxon>Eukaryota</taxon>
        <taxon>Metazoa</taxon>
        <taxon>Chordata</taxon>
        <taxon>Craniata</taxon>
        <taxon>Vertebrata</taxon>
        <taxon>Euteleostomi</taxon>
        <taxon>Mammalia</taxon>
        <taxon>Eutheria</taxon>
        <taxon>Laurasiatheria</taxon>
        <taxon>Artiodactyla</taxon>
        <taxon>Whippomorpha</taxon>
        <taxon>Cetacea</taxon>
        <taxon>Mysticeti</taxon>
        <taxon>Eschrichtiidae</taxon>
        <taxon>Eschrichtius</taxon>
    </lineage>
</organism>
<accession>A0AB34GBZ1</accession>
<keyword evidence="3" id="KW-1185">Reference proteome</keyword>
<dbReference type="AlphaFoldDB" id="A0AB34GBZ1"/>
<evidence type="ECO:0000256" key="1">
    <source>
        <dbReference type="SAM" id="MobiDB-lite"/>
    </source>
</evidence>
<evidence type="ECO:0000313" key="2">
    <source>
        <dbReference type="EMBL" id="KAJ8777211.1"/>
    </source>
</evidence>
<proteinExistence type="predicted"/>
<evidence type="ECO:0000313" key="3">
    <source>
        <dbReference type="Proteomes" id="UP001159641"/>
    </source>
</evidence>
<dbReference type="Proteomes" id="UP001159641">
    <property type="component" value="Unassembled WGS sequence"/>
</dbReference>
<protein>
    <submittedName>
        <fullName evidence="2">Uncharacterized protein</fullName>
    </submittedName>
</protein>
<dbReference type="EMBL" id="JAIQCJ010002315">
    <property type="protein sequence ID" value="KAJ8777211.1"/>
    <property type="molecule type" value="Genomic_DNA"/>
</dbReference>